<evidence type="ECO:0000313" key="8">
    <source>
        <dbReference type="Proteomes" id="UP001521137"/>
    </source>
</evidence>
<dbReference type="InterPro" id="IPR036835">
    <property type="entry name" value="SeqA_DNA-bd_C_sf"/>
</dbReference>
<keyword evidence="1 4" id="KW-0963">Cytoplasm</keyword>
<dbReference type="InterPro" id="IPR026577">
    <property type="entry name" value="SeqA_DNA-bd_C"/>
</dbReference>
<dbReference type="InterPro" id="IPR010985">
    <property type="entry name" value="Ribbon_hlx_hlx"/>
</dbReference>
<sequence length="186" mass="20693">MKSIEIDDDLYHFIAANTQHIGESASDILRRMVMPGSVPANQSTSKADTAQEVAIRTPDQSPEVSAECHAQAVLEELDGQQLLIIPKMVERWLLVLSVIYKHHTSAFAKVLGMSGRNRTYFATDKDTLLETGSSTNPKNVPGSEYWVITNNNTVKKINMLKEVAQVLGFNEQEVTQLINIFAPEHI</sequence>
<evidence type="ECO:0000256" key="1">
    <source>
        <dbReference type="ARBA" id="ARBA00022490"/>
    </source>
</evidence>
<dbReference type="InterPro" id="IPR033761">
    <property type="entry name" value="SeqA_N"/>
</dbReference>
<gene>
    <name evidence="7" type="primary">seqA</name>
    <name evidence="7" type="ORF">L0668_16385</name>
</gene>
<dbReference type="Gene3D" id="1.20.1380.10">
    <property type="entry name" value="Replication modulator SeqA, C-terminal DNA-binding domain"/>
    <property type="match status" value="1"/>
</dbReference>
<keyword evidence="8" id="KW-1185">Reference proteome</keyword>
<organism evidence="7 8">
    <name type="scientific">Paraglaciecola algarum</name>
    <dbReference type="NCBI Taxonomy" id="3050085"/>
    <lineage>
        <taxon>Bacteria</taxon>
        <taxon>Pseudomonadati</taxon>
        <taxon>Pseudomonadota</taxon>
        <taxon>Gammaproteobacteria</taxon>
        <taxon>Alteromonadales</taxon>
        <taxon>Alteromonadaceae</taxon>
        <taxon>Paraglaciecola</taxon>
    </lineage>
</organism>
<evidence type="ECO:0000259" key="6">
    <source>
        <dbReference type="Pfam" id="PF17206"/>
    </source>
</evidence>
<evidence type="ECO:0000256" key="3">
    <source>
        <dbReference type="ARBA" id="ARBA00023125"/>
    </source>
</evidence>
<comment type="subcellular location">
    <subcellularLocation>
        <location evidence="4">Cytoplasm</location>
    </subcellularLocation>
</comment>
<comment type="caution">
    <text evidence="7">The sequence shown here is derived from an EMBL/GenBank/DDBJ whole genome shotgun (WGS) entry which is preliminary data.</text>
</comment>
<dbReference type="SUPFAM" id="SSF47598">
    <property type="entry name" value="Ribbon-helix-helix"/>
    <property type="match status" value="1"/>
</dbReference>
<evidence type="ECO:0000256" key="4">
    <source>
        <dbReference type="PIRNR" id="PIRNR019401"/>
    </source>
</evidence>
<reference evidence="7 8" key="1">
    <citation type="submission" date="2022-01" db="EMBL/GenBank/DDBJ databases">
        <title>Paraglaciecola sp. G1-23.</title>
        <authorList>
            <person name="Jin M.S."/>
            <person name="Han D.M."/>
            <person name="Kim H.M."/>
            <person name="Jeon C.O."/>
        </authorList>
    </citation>
    <scope>NUCLEOTIDE SEQUENCE [LARGE SCALE GENOMIC DNA]</scope>
    <source>
        <strain evidence="7 8">G1-23</strain>
    </source>
</reference>
<protein>
    <recommendedName>
        <fullName evidence="4">Negative modulator of initiation of replication</fullName>
    </recommendedName>
</protein>
<feature type="domain" description="Negative modulator of initiation of replication SeqA N-terminal" evidence="6">
    <location>
        <begin position="1"/>
        <end position="32"/>
    </location>
</feature>
<evidence type="ECO:0000313" key="7">
    <source>
        <dbReference type="EMBL" id="MCF2949698.1"/>
    </source>
</evidence>
<dbReference type="PIRSF" id="PIRSF019401">
    <property type="entry name" value="SeqA"/>
    <property type="match status" value="1"/>
</dbReference>
<dbReference type="Proteomes" id="UP001521137">
    <property type="component" value="Unassembled WGS sequence"/>
</dbReference>
<comment type="function">
    <text evidence="4">Negative regulator of replication initiation, which contributes to regulation of DNA replication and ensures that replication initiation occurs exactly once per chromosome per cell cycle. Binds to pairs of hemimethylated GATC sequences in the oriC region, thus preventing assembly of replication proteins and re-initiation at newly replicated origins. Repression is relieved when the region becomes fully methylated.</text>
</comment>
<keyword evidence="3 4" id="KW-0238">DNA-binding</keyword>
<dbReference type="Gene3D" id="1.10.1220.10">
    <property type="entry name" value="Met repressor-like"/>
    <property type="match status" value="1"/>
</dbReference>
<comment type="similarity">
    <text evidence="4">Belongs to the SeqA family.</text>
</comment>
<dbReference type="Pfam" id="PF17206">
    <property type="entry name" value="SeqA_N"/>
    <property type="match status" value="1"/>
</dbReference>
<dbReference type="SUPFAM" id="SSF82808">
    <property type="entry name" value="Replication modulator SeqA, C-terminal DNA-binding domain"/>
    <property type="match status" value="1"/>
</dbReference>
<dbReference type="Pfam" id="PF03925">
    <property type="entry name" value="SeqA"/>
    <property type="match status" value="1"/>
</dbReference>
<feature type="domain" description="Replication modulator SeqA C-terminal DNA-binding" evidence="5">
    <location>
        <begin position="85"/>
        <end position="177"/>
    </location>
</feature>
<evidence type="ECO:0000256" key="2">
    <source>
        <dbReference type="ARBA" id="ARBA00022880"/>
    </source>
</evidence>
<evidence type="ECO:0000259" key="5">
    <source>
        <dbReference type="Pfam" id="PF03925"/>
    </source>
</evidence>
<dbReference type="InterPro" id="IPR013321">
    <property type="entry name" value="Arc_rbn_hlx_hlx"/>
</dbReference>
<dbReference type="RefSeq" id="WP_235313801.1">
    <property type="nucleotide sequence ID" value="NZ_JAKGAS010000010.1"/>
</dbReference>
<dbReference type="NCBIfam" id="NF008389">
    <property type="entry name" value="PRK11187.1"/>
    <property type="match status" value="1"/>
</dbReference>
<keyword evidence="2 4" id="KW-0236">DNA replication inhibitor</keyword>
<accession>A0ABS9D9R1</accession>
<dbReference type="EMBL" id="JAKGAS010000010">
    <property type="protein sequence ID" value="MCF2949698.1"/>
    <property type="molecule type" value="Genomic_DNA"/>
</dbReference>
<proteinExistence type="inferred from homology"/>
<name>A0ABS9D9R1_9ALTE</name>
<dbReference type="InterPro" id="IPR005621">
    <property type="entry name" value="SeqA"/>
</dbReference>